<name>A0A1G6UCY1_9PSEU</name>
<organism evidence="1 2">
    <name type="scientific">Actinokineospora iranica</name>
    <dbReference type="NCBI Taxonomy" id="1271860"/>
    <lineage>
        <taxon>Bacteria</taxon>
        <taxon>Bacillati</taxon>
        <taxon>Actinomycetota</taxon>
        <taxon>Actinomycetes</taxon>
        <taxon>Pseudonocardiales</taxon>
        <taxon>Pseudonocardiaceae</taxon>
        <taxon>Actinokineospora</taxon>
    </lineage>
</organism>
<evidence type="ECO:0000313" key="1">
    <source>
        <dbReference type="EMBL" id="SDD39272.1"/>
    </source>
</evidence>
<gene>
    <name evidence="1" type="ORF">SAMN05216174_110218</name>
</gene>
<dbReference type="Proteomes" id="UP000199501">
    <property type="component" value="Unassembled WGS sequence"/>
</dbReference>
<evidence type="ECO:0000313" key="2">
    <source>
        <dbReference type="Proteomes" id="UP000199501"/>
    </source>
</evidence>
<protein>
    <submittedName>
        <fullName evidence="1">Uncharacterized protein</fullName>
    </submittedName>
</protein>
<dbReference type="STRING" id="1271860.SAMN05216174_110218"/>
<sequence>MATRRSWLDAFGVTTVRDLGTNKYFLLAAALVELDKSAK</sequence>
<accession>A0A1G6UCY1</accession>
<reference evidence="2" key="1">
    <citation type="submission" date="2016-10" db="EMBL/GenBank/DDBJ databases">
        <authorList>
            <person name="Varghese N."/>
            <person name="Submissions S."/>
        </authorList>
    </citation>
    <scope>NUCLEOTIDE SEQUENCE [LARGE SCALE GENOMIC DNA]</scope>
    <source>
        <strain evidence="2">IBRC-M 10403</strain>
    </source>
</reference>
<keyword evidence="2" id="KW-1185">Reference proteome</keyword>
<proteinExistence type="predicted"/>
<dbReference type="AlphaFoldDB" id="A0A1G6UCY1"/>
<dbReference type="EMBL" id="FMZZ01000010">
    <property type="protein sequence ID" value="SDD39272.1"/>
    <property type="molecule type" value="Genomic_DNA"/>
</dbReference>